<feature type="coiled-coil region" evidence="1">
    <location>
        <begin position="77"/>
        <end position="104"/>
    </location>
</feature>
<sequence>MKRFAKVHKWEWALALASVLCIFYAAVSAEGESVEAIRENTVRLHIVANSDSPEDQALKLQVRDAVLARSDELFGDLEGKEEALDTIREKLPAIEEAAEAALRENGCQEPVRAGVTNLYFDIKRYGDRAILPAGEYDALQLVIGEGQGHNWWCVMFPPLCVPTASEQTPDSVYGEAAGEIDPAQGVEVKFKVVEWFEGVQRFFSGEKSAEHYTH</sequence>
<evidence type="ECO:0000313" key="5">
    <source>
        <dbReference type="Proteomes" id="UP000474718"/>
    </source>
</evidence>
<reference evidence="2 5" key="3">
    <citation type="journal article" date="2019" name="Nat. Med.">
        <title>A library of human gut bacterial isolates paired with longitudinal multiomics data enables mechanistic microbiome research.</title>
        <authorList>
            <person name="Poyet M."/>
            <person name="Groussin M."/>
            <person name="Gibbons S.M."/>
            <person name="Avila-Pacheco J."/>
            <person name="Jiang X."/>
            <person name="Kearney S.M."/>
            <person name="Perrotta A.R."/>
            <person name="Berdy B."/>
            <person name="Zhao S."/>
            <person name="Lieberman T.D."/>
            <person name="Swanson P.K."/>
            <person name="Smith M."/>
            <person name="Roesemann S."/>
            <person name="Alexander J.E."/>
            <person name="Rich S.A."/>
            <person name="Livny J."/>
            <person name="Vlamakis H."/>
            <person name="Clish C."/>
            <person name="Bullock K."/>
            <person name="Deik A."/>
            <person name="Scott J."/>
            <person name="Pierce K.A."/>
            <person name="Xavier R.J."/>
            <person name="Alm E.J."/>
        </authorList>
    </citation>
    <scope>NUCLEOTIDE SEQUENCE [LARGE SCALE GENOMIC DNA]</scope>
    <source>
        <strain evidence="2 5">BIOML-A2</strain>
    </source>
</reference>
<evidence type="ECO:0000313" key="3">
    <source>
        <dbReference type="EMBL" id="SHF85785.1"/>
    </source>
</evidence>
<protein>
    <submittedName>
        <fullName evidence="3">Stage II sporulation protein R</fullName>
    </submittedName>
</protein>
<dbReference type="Proteomes" id="UP000184089">
    <property type="component" value="Unassembled WGS sequence"/>
</dbReference>
<comment type="caution">
    <text evidence="3">The sequence shown here is derived from an EMBL/GenBank/DDBJ whole genome shotgun (WGS) entry which is preliminary data.</text>
</comment>
<gene>
    <name evidence="2" type="primary">spoIIR</name>
    <name evidence="2" type="ORF">GT747_01545</name>
    <name evidence="3" type="ORF">SAMN05444424_0941</name>
</gene>
<accession>A0AAQ1RVE3</accession>
<dbReference type="Pfam" id="PF09551">
    <property type="entry name" value="Spore_II_R"/>
    <property type="match status" value="1"/>
</dbReference>
<reference evidence="3" key="2">
    <citation type="submission" date="2016-11" db="EMBL/GenBank/DDBJ databases">
        <authorList>
            <person name="Varghese N."/>
            <person name="Submissions S."/>
        </authorList>
    </citation>
    <scope>NUCLEOTIDE SEQUENCE</scope>
    <source>
        <strain evidence="3">DSM 4029</strain>
    </source>
</reference>
<evidence type="ECO:0000256" key="1">
    <source>
        <dbReference type="SAM" id="Coils"/>
    </source>
</evidence>
<dbReference type="Proteomes" id="UP000474718">
    <property type="component" value="Unassembled WGS sequence"/>
</dbReference>
<dbReference type="NCBIfam" id="TIGR02837">
    <property type="entry name" value="spore_II_R"/>
    <property type="match status" value="1"/>
</dbReference>
<keyword evidence="5" id="KW-1185">Reference proteome</keyword>
<dbReference type="EMBL" id="FQVY01000001">
    <property type="protein sequence ID" value="SHF85785.1"/>
    <property type="molecule type" value="Genomic_DNA"/>
</dbReference>
<proteinExistence type="predicted"/>
<dbReference type="AlphaFoldDB" id="A0AAQ1RVE3"/>
<name>A0AAQ1RVE3_9FIRM</name>
<organism evidence="3 4">
    <name type="scientific">Bittarella massiliensis</name>
    <name type="common">ex Durand et al. 2017</name>
    <dbReference type="NCBI Taxonomy" id="1720313"/>
    <lineage>
        <taxon>Bacteria</taxon>
        <taxon>Bacillati</taxon>
        <taxon>Bacillota</taxon>
        <taxon>Clostridia</taxon>
        <taxon>Eubacteriales</taxon>
        <taxon>Oscillospiraceae</taxon>
        <taxon>Bittarella (ex Durand et al. 2017)</taxon>
    </lineage>
</organism>
<keyword evidence="1" id="KW-0175">Coiled coil</keyword>
<evidence type="ECO:0000313" key="2">
    <source>
        <dbReference type="EMBL" id="MZL68460.1"/>
    </source>
</evidence>
<dbReference type="RefSeq" id="WP_021661510.1">
    <property type="nucleotide sequence ID" value="NZ_FQVY01000001.1"/>
</dbReference>
<dbReference type="InterPro" id="IPR014202">
    <property type="entry name" value="Spore_II_R"/>
</dbReference>
<evidence type="ECO:0000313" key="4">
    <source>
        <dbReference type="Proteomes" id="UP000184089"/>
    </source>
</evidence>
<dbReference type="EMBL" id="WWVX01000001">
    <property type="protein sequence ID" value="MZL68460.1"/>
    <property type="molecule type" value="Genomic_DNA"/>
</dbReference>
<reference evidence="4" key="1">
    <citation type="submission" date="2016-11" db="EMBL/GenBank/DDBJ databases">
        <authorList>
            <person name="Jaros S."/>
            <person name="Januszkiewicz K."/>
            <person name="Wedrychowicz H."/>
        </authorList>
    </citation>
    <scope>NUCLEOTIDE SEQUENCE [LARGE SCALE GENOMIC DNA]</scope>
    <source>
        <strain evidence="4">DSM 4029</strain>
    </source>
</reference>